<organism evidence="3">
    <name type="scientific">Mucochytrium quahogii</name>
    <dbReference type="NCBI Taxonomy" id="96639"/>
    <lineage>
        <taxon>Eukaryota</taxon>
        <taxon>Sar</taxon>
        <taxon>Stramenopiles</taxon>
        <taxon>Bigyra</taxon>
        <taxon>Labyrinthulomycetes</taxon>
        <taxon>Thraustochytrida</taxon>
        <taxon>Thraustochytriidae</taxon>
        <taxon>Mucochytrium</taxon>
    </lineage>
</organism>
<feature type="coiled-coil region" evidence="1">
    <location>
        <begin position="1053"/>
        <end position="1164"/>
    </location>
</feature>
<feature type="compositionally biased region" description="Acidic residues" evidence="2">
    <location>
        <begin position="1627"/>
        <end position="1641"/>
    </location>
</feature>
<feature type="region of interest" description="Disordered" evidence="2">
    <location>
        <begin position="1263"/>
        <end position="1295"/>
    </location>
</feature>
<feature type="compositionally biased region" description="Polar residues" evidence="2">
    <location>
        <begin position="993"/>
        <end position="1004"/>
    </location>
</feature>
<feature type="compositionally biased region" description="Basic and acidic residues" evidence="2">
    <location>
        <begin position="774"/>
        <end position="791"/>
    </location>
</feature>
<feature type="region of interest" description="Disordered" evidence="2">
    <location>
        <begin position="1591"/>
        <end position="1644"/>
    </location>
</feature>
<feature type="region of interest" description="Disordered" evidence="2">
    <location>
        <begin position="769"/>
        <end position="791"/>
    </location>
</feature>
<protein>
    <submittedName>
        <fullName evidence="3">Uncharacterized protein</fullName>
    </submittedName>
</protein>
<feature type="coiled-coil region" evidence="1">
    <location>
        <begin position="1195"/>
        <end position="1258"/>
    </location>
</feature>
<feature type="region of interest" description="Disordered" evidence="2">
    <location>
        <begin position="988"/>
        <end position="1009"/>
    </location>
</feature>
<feature type="coiled-coil region" evidence="1">
    <location>
        <begin position="686"/>
        <end position="713"/>
    </location>
</feature>
<name>A0A7S2RZ12_9STRA</name>
<reference evidence="3" key="1">
    <citation type="submission" date="2021-01" db="EMBL/GenBank/DDBJ databases">
        <authorList>
            <person name="Corre E."/>
            <person name="Pelletier E."/>
            <person name="Niang G."/>
            <person name="Scheremetjew M."/>
            <person name="Finn R."/>
            <person name="Kale V."/>
            <person name="Holt S."/>
            <person name="Cochrane G."/>
            <person name="Meng A."/>
            <person name="Brown T."/>
            <person name="Cohen L."/>
        </authorList>
    </citation>
    <scope>NUCLEOTIDE SEQUENCE</scope>
    <source>
        <strain evidence="3">NY070348D</strain>
    </source>
</reference>
<feature type="compositionally biased region" description="Acidic residues" evidence="2">
    <location>
        <begin position="1341"/>
        <end position="1356"/>
    </location>
</feature>
<evidence type="ECO:0000256" key="2">
    <source>
        <dbReference type="SAM" id="MobiDB-lite"/>
    </source>
</evidence>
<proteinExistence type="predicted"/>
<accession>A0A7S2RZ12</accession>
<feature type="coiled-coil region" evidence="1">
    <location>
        <begin position="585"/>
        <end position="633"/>
    </location>
</feature>
<gene>
    <name evidence="3" type="ORF">QSP1433_LOCUS8536</name>
</gene>
<feature type="coiled-coil region" evidence="1">
    <location>
        <begin position="261"/>
        <end position="368"/>
    </location>
</feature>
<evidence type="ECO:0000256" key="1">
    <source>
        <dbReference type="SAM" id="Coils"/>
    </source>
</evidence>
<evidence type="ECO:0000313" key="3">
    <source>
        <dbReference type="EMBL" id="CAD9684714.1"/>
    </source>
</evidence>
<feature type="compositionally biased region" description="Polar residues" evidence="2">
    <location>
        <begin position="1272"/>
        <end position="1285"/>
    </location>
</feature>
<dbReference type="EMBL" id="HBHK01013588">
    <property type="protein sequence ID" value="CAD9684714.1"/>
    <property type="molecule type" value="Transcribed_RNA"/>
</dbReference>
<sequence>MDETLSSDSYLADPVHNDITRARQALQTALGSELDEPLVLEAMSSTTLSIGEKSDVNMGSLFENVGNAFRLELMDRHAEAIEKLDEMRDEQERLGILIHQMSDEKDQLENTKRLKMELDQKAEMLRLKEEEILARENVCQDRMCNIEKATQDLERVQTMELELENKMKTLENEKVKLEDEREELVAKMIYVQENLPKAEDIEKREHQVELGKKSFEECRREFQAEKEKWAQDSAQKEHLLDLEKSALAQRAGKVSLQEVDIEQREKRLVGLEDERKTVTNSMEHISAETSRIREMQNDLERRLSELSKREEVSKRRVADAEAIHHELEARLEALRLREEQCTEKEEALNEKQDEVDQSIKELESERIKVKHSKDTLRLDQHRWRSSMSTEKSKLEERRCDIVRSLQEVEIKKQEILELEAQLEVRENTMRGLQSLQVQVREEQFKLEMARSDFERRKERFDEDNRIFKQEKGTIEELTSQLSTLKQQFSNASSELEKMHAFDRNEEIAKERLKRVELKEKHVAKEETALAIRIMDIDAIKKQCEIDMANAAKEIKSALRARRSHEDGLANSRQAEQTYLRKLDELNLHTEKISDAELKMKQVLDREKRVASMEKEWRKRFVDLEARATKLRDQEHKQRIAESNVENKRLIVDAEKKAMRSEQLRLDERNMEIDKICEDLQLKRGQIEKETHELDDKLNKLRILEQELGKKADEITGREVKVDASKEKLKQQQVFIRKWRIEQDEMQTIATKTLRELQQERDQVVRLRKRLQGHINEKPERDREGPTLPDAQRKAAELSVKWETVLSEERNLKLELEKLALRERSLLEKHQDLSKREEEIRLSKKSTENELATKMADLEVRERKAHEEVDKFNRYKLAVKSELQEAADTIKRRAKELEHEQRTVEELRLKLEKKKSSNLVYERRLKTMMESRERQLQEKETQLVKFESRLKFAEQRLQQRGEAQATEKKSNLKAASALAKRLEEYGKELESRIRTPSNSSNSTVHPSKEVKELVKELQQARREQDRSWKQEIDIVNKTQEEMEKRLLEETRIMSERQQIEMTRLQESMRLLQKRDQDLNIEQMKSMIDRANSVVAGKGQDEEYRKDELEDERKRMQAELEAERKELESRQEHERLSLMLERKEMQQHIQQELEKIQKEREDALRRDEELVGHINESVVVSEDSSSKKLSTEDIDLKKMLDKAVRELQAEKDAFRTELETYRKQQQDDKEALEKERKEIVEDLNARREEMKVKLLEEQRALEGEWEKIKHHSPPTKQALTSTQQHISPPSVAPPVKELQTMTPLLVERARAARERLAKEIVQKETMGPSVFNQDQEDVKITEGGEEGEDEEEDEEEGGGDGCVESVPEEHRSSGSVLVEPPSNTDDVDESNSDQQRLDDRKQLIYTQKSKLETYDFQVQTTVKATESSMQRLERLCRLLVPLHAEDITRDLGASLLELTKIAMQTQATIHKYKLGMDSDPLDDTVLDDIQRSVQEISHKQASTEERFQHLISQAHSLISMGVQHENMLKPQEMTFKHELTEVHYDDPSSFQDNMEECLQNLEKSLKTRDALLKLDRELTPSYVSGDFSKVQHLSGDENDAVSSKSPVHVPRSPAADTDPPLSMGTEGSEKDEEIMESCSELEDPTLSNENRVLNLRLQELSLGIALADPDEDAEKLKRLHAEFEEIQARLFSK</sequence>
<feature type="coiled-coil region" evidence="1">
    <location>
        <begin position="70"/>
        <end position="187"/>
    </location>
</feature>
<feature type="region of interest" description="Disordered" evidence="2">
    <location>
        <begin position="1318"/>
        <end position="1398"/>
    </location>
</feature>
<keyword evidence="1" id="KW-0175">Coiled coil</keyword>
<feature type="coiled-coil region" evidence="1">
    <location>
        <begin position="401"/>
        <end position="435"/>
    </location>
</feature>
<feature type="coiled-coil region" evidence="1">
    <location>
        <begin position="467"/>
        <end position="494"/>
    </location>
</feature>